<dbReference type="GO" id="GO:0015937">
    <property type="term" value="P:coenzyme A biosynthetic process"/>
    <property type="evidence" value="ECO:0007669"/>
    <property type="project" value="UniProtKB-UniRule"/>
</dbReference>
<dbReference type="UniPathway" id="UPA00241">
    <property type="reaction ID" value="UER00356"/>
</dbReference>
<dbReference type="AlphaFoldDB" id="A0A0G7ZLI9"/>
<comment type="function">
    <text evidence="3">Catalyzes the phosphorylation of the 3'-hydroxyl group of dephosphocoenzyme A to form coenzyme A.</text>
</comment>
<dbReference type="GO" id="GO:0004140">
    <property type="term" value="F:dephospho-CoA kinase activity"/>
    <property type="evidence" value="ECO:0007669"/>
    <property type="project" value="UniProtKB-UniRule"/>
</dbReference>
<keyword evidence="6" id="KW-1185">Reference proteome</keyword>
<keyword evidence="3" id="KW-0808">Transferase</keyword>
<dbReference type="SUPFAM" id="SSF52540">
    <property type="entry name" value="P-loop containing nucleoside triphosphate hydrolases"/>
    <property type="match status" value="1"/>
</dbReference>
<evidence type="ECO:0000313" key="6">
    <source>
        <dbReference type="Proteomes" id="UP000242141"/>
    </source>
</evidence>
<dbReference type="GO" id="GO:0005524">
    <property type="term" value="F:ATP binding"/>
    <property type="evidence" value="ECO:0007669"/>
    <property type="project" value="UniProtKB-UniRule"/>
</dbReference>
<comment type="subcellular location">
    <subcellularLocation>
        <location evidence="3">Cytoplasm</location>
    </subcellularLocation>
</comment>
<protein>
    <recommendedName>
        <fullName evidence="3 4">Dephospho-CoA kinase</fullName>
        <ecNumber evidence="3 4">2.7.1.24</ecNumber>
    </recommendedName>
    <alternativeName>
        <fullName evidence="3">Dephosphocoenzyme A kinase</fullName>
    </alternativeName>
</protein>
<proteinExistence type="inferred from homology"/>
<dbReference type="PROSITE" id="PS51219">
    <property type="entry name" value="DPCK"/>
    <property type="match status" value="1"/>
</dbReference>
<organism evidence="5 6">
    <name type="scientific">Candidatus Hepatoplasma crinochetorum</name>
    <dbReference type="NCBI Taxonomy" id="295596"/>
    <lineage>
        <taxon>Bacteria</taxon>
        <taxon>Bacillati</taxon>
        <taxon>Mycoplasmatota</taxon>
        <taxon>Mollicutes</taxon>
        <taxon>Candidatus Hepatoplasmataceae</taxon>
        <taxon>Candidatus Hepatoplasma</taxon>
    </lineage>
</organism>
<comment type="caution">
    <text evidence="3">Lacks conserved residue(s) required for the propagation of feature annotation.</text>
</comment>
<dbReference type="NCBIfam" id="TIGR00152">
    <property type="entry name" value="dephospho-CoA kinase"/>
    <property type="match status" value="1"/>
</dbReference>
<keyword evidence="3" id="KW-0173">Coenzyme A biosynthesis</keyword>
<gene>
    <name evidence="3" type="primary">coaE</name>
    <name evidence="5" type="ORF">HEPPS_02170</name>
</gene>
<dbReference type="Gene3D" id="3.40.50.300">
    <property type="entry name" value="P-loop containing nucleotide triphosphate hydrolases"/>
    <property type="match status" value="1"/>
</dbReference>
<dbReference type="EMBL" id="CWGI01000001">
    <property type="protein sequence ID" value="CRX37017.1"/>
    <property type="molecule type" value="Genomic_DNA"/>
</dbReference>
<reference evidence="6" key="1">
    <citation type="submission" date="2015-05" db="EMBL/GenBank/DDBJ databases">
        <authorList>
            <person name="Collingro A."/>
        </authorList>
    </citation>
    <scope>NUCLEOTIDE SEQUENCE [LARGE SCALE GENOMIC DNA]</scope>
    <source>
        <strain evidence="6">Ps</strain>
    </source>
</reference>
<evidence type="ECO:0000313" key="5">
    <source>
        <dbReference type="EMBL" id="CRX37017.1"/>
    </source>
</evidence>
<dbReference type="HAMAP" id="MF_00376">
    <property type="entry name" value="Dephospho_CoA_kinase"/>
    <property type="match status" value="1"/>
</dbReference>
<dbReference type="EC" id="2.7.1.24" evidence="3 4"/>
<comment type="similarity">
    <text evidence="3">Belongs to the CoaE family.</text>
</comment>
<comment type="catalytic activity">
    <reaction evidence="3">
        <text>3'-dephospho-CoA + ATP = ADP + CoA + H(+)</text>
        <dbReference type="Rhea" id="RHEA:18245"/>
        <dbReference type="ChEBI" id="CHEBI:15378"/>
        <dbReference type="ChEBI" id="CHEBI:30616"/>
        <dbReference type="ChEBI" id="CHEBI:57287"/>
        <dbReference type="ChEBI" id="CHEBI:57328"/>
        <dbReference type="ChEBI" id="CHEBI:456216"/>
        <dbReference type="EC" id="2.7.1.24"/>
    </reaction>
</comment>
<dbReference type="GO" id="GO:0005737">
    <property type="term" value="C:cytoplasm"/>
    <property type="evidence" value="ECO:0007669"/>
    <property type="project" value="UniProtKB-SubCell"/>
</dbReference>
<comment type="pathway">
    <text evidence="3">Cofactor biosynthesis; coenzyme A biosynthesis; CoA from (R)-pantothenate: step 5/5.</text>
</comment>
<keyword evidence="1 3" id="KW-0547">Nucleotide-binding</keyword>
<accession>A0A0G7ZLI9</accession>
<keyword evidence="3" id="KW-0963">Cytoplasm</keyword>
<dbReference type="InterPro" id="IPR001977">
    <property type="entry name" value="Depp_CoAkinase"/>
</dbReference>
<dbReference type="Proteomes" id="UP000242141">
    <property type="component" value="Unassembled WGS sequence"/>
</dbReference>
<evidence type="ECO:0000256" key="2">
    <source>
        <dbReference type="ARBA" id="ARBA00022840"/>
    </source>
</evidence>
<dbReference type="Pfam" id="PF01121">
    <property type="entry name" value="CoaE"/>
    <property type="match status" value="1"/>
</dbReference>
<sequence>MIIALTGSPFAGKTTILKKLQKKNIKIFHTDSFVKKIYLKGGEGYKLIEKYFGKKFVTDQAVDRKKLGIFVTKNTENLRKLNELIHPIIKNHLEGKDNYVAELPIISSSPIRFNYDKLILIKANKEEIIRRAKSNNSYYPFIEEMINQWDKLNIKFDYVIDTTDQINDQDLEYIKNLLKNK</sequence>
<evidence type="ECO:0000256" key="4">
    <source>
        <dbReference type="NCBIfam" id="TIGR00152"/>
    </source>
</evidence>
<dbReference type="CDD" id="cd02022">
    <property type="entry name" value="DPCK"/>
    <property type="match status" value="1"/>
</dbReference>
<evidence type="ECO:0000256" key="3">
    <source>
        <dbReference type="HAMAP-Rule" id="MF_00376"/>
    </source>
</evidence>
<name>A0A0G7ZLI9_9MOLU</name>
<keyword evidence="2 3" id="KW-0067">ATP-binding</keyword>
<keyword evidence="3 5" id="KW-0418">Kinase</keyword>
<dbReference type="InterPro" id="IPR027417">
    <property type="entry name" value="P-loop_NTPase"/>
</dbReference>
<evidence type="ECO:0000256" key="1">
    <source>
        <dbReference type="ARBA" id="ARBA00022741"/>
    </source>
</evidence>